<protein>
    <submittedName>
        <fullName evidence="10">Uncharacterized protein</fullName>
    </submittedName>
</protein>
<dbReference type="PROSITE" id="PS00028">
    <property type="entry name" value="ZINC_FINGER_C2H2_1"/>
    <property type="match status" value="3"/>
</dbReference>
<dbReference type="AlphaFoldDB" id="A0A9P0I6G2"/>
<dbReference type="SMART" id="SM00355">
    <property type="entry name" value="ZnF_C2H2"/>
    <property type="match status" value="5"/>
</dbReference>
<evidence type="ECO:0000256" key="2">
    <source>
        <dbReference type="ARBA" id="ARBA00022737"/>
    </source>
</evidence>
<proteinExistence type="predicted"/>
<evidence type="ECO:0000259" key="8">
    <source>
        <dbReference type="PROSITE" id="PS50157"/>
    </source>
</evidence>
<evidence type="ECO:0000313" key="10">
    <source>
        <dbReference type="EMBL" id="CAH1641948.1"/>
    </source>
</evidence>
<accession>A0A9P0I6G2</accession>
<evidence type="ECO:0000256" key="4">
    <source>
        <dbReference type="ARBA" id="ARBA00022833"/>
    </source>
</evidence>
<dbReference type="GO" id="GO:0008270">
    <property type="term" value="F:zinc ion binding"/>
    <property type="evidence" value="ECO:0007669"/>
    <property type="project" value="UniProtKB-UniRule"/>
</dbReference>
<dbReference type="Gene3D" id="3.40.1800.20">
    <property type="match status" value="1"/>
</dbReference>
<dbReference type="Proteomes" id="UP001153321">
    <property type="component" value="Chromosome 25"/>
</dbReference>
<dbReference type="Pfam" id="PF07776">
    <property type="entry name" value="zf-AD"/>
    <property type="match status" value="1"/>
</dbReference>
<feature type="domain" description="ZAD" evidence="9">
    <location>
        <begin position="8"/>
        <end position="82"/>
    </location>
</feature>
<feature type="domain" description="C2H2-type" evidence="8">
    <location>
        <begin position="260"/>
        <end position="287"/>
    </location>
</feature>
<keyword evidence="2" id="KW-0677">Repeat</keyword>
<dbReference type="PANTHER" id="PTHR24379:SF121">
    <property type="entry name" value="C2H2-TYPE DOMAIN-CONTAINING PROTEIN"/>
    <property type="match status" value="1"/>
</dbReference>
<evidence type="ECO:0000256" key="3">
    <source>
        <dbReference type="ARBA" id="ARBA00022771"/>
    </source>
</evidence>
<organism evidence="10 11">
    <name type="scientific">Spodoptera littoralis</name>
    <name type="common">Egyptian cotton leafworm</name>
    <dbReference type="NCBI Taxonomy" id="7109"/>
    <lineage>
        <taxon>Eukaryota</taxon>
        <taxon>Metazoa</taxon>
        <taxon>Ecdysozoa</taxon>
        <taxon>Arthropoda</taxon>
        <taxon>Hexapoda</taxon>
        <taxon>Insecta</taxon>
        <taxon>Pterygota</taxon>
        <taxon>Neoptera</taxon>
        <taxon>Endopterygota</taxon>
        <taxon>Lepidoptera</taxon>
        <taxon>Glossata</taxon>
        <taxon>Ditrysia</taxon>
        <taxon>Noctuoidea</taxon>
        <taxon>Noctuidae</taxon>
        <taxon>Amphipyrinae</taxon>
        <taxon>Spodoptera</taxon>
    </lineage>
</organism>
<evidence type="ECO:0000313" key="11">
    <source>
        <dbReference type="Proteomes" id="UP001153321"/>
    </source>
</evidence>
<feature type="region of interest" description="Disordered" evidence="7">
    <location>
        <begin position="97"/>
        <end position="146"/>
    </location>
</feature>
<feature type="binding site" evidence="6">
    <location>
        <position position="13"/>
    </location>
    <ligand>
        <name>Zn(2+)</name>
        <dbReference type="ChEBI" id="CHEBI:29105"/>
    </ligand>
</feature>
<feature type="binding site" evidence="6">
    <location>
        <position position="58"/>
    </location>
    <ligand>
        <name>Zn(2+)</name>
        <dbReference type="ChEBI" id="CHEBI:29105"/>
    </ligand>
</feature>
<feature type="compositionally biased region" description="Polar residues" evidence="7">
    <location>
        <begin position="131"/>
        <end position="146"/>
    </location>
</feature>
<feature type="binding site" evidence="6">
    <location>
        <position position="10"/>
    </location>
    <ligand>
        <name>Zn(2+)</name>
        <dbReference type="ChEBI" id="CHEBI:29105"/>
    </ligand>
</feature>
<dbReference type="PROSITE" id="PS51915">
    <property type="entry name" value="ZAD"/>
    <property type="match status" value="1"/>
</dbReference>
<dbReference type="InterPro" id="IPR036236">
    <property type="entry name" value="Znf_C2H2_sf"/>
</dbReference>
<dbReference type="SUPFAM" id="SSF57716">
    <property type="entry name" value="Glucocorticoid receptor-like (DNA-binding domain)"/>
    <property type="match status" value="1"/>
</dbReference>
<feature type="domain" description="C2H2-type" evidence="8">
    <location>
        <begin position="289"/>
        <end position="317"/>
    </location>
</feature>
<keyword evidence="3 5" id="KW-0863">Zinc-finger</keyword>
<dbReference type="InterPro" id="IPR012934">
    <property type="entry name" value="Znf_AD"/>
</dbReference>
<feature type="binding site" evidence="6">
    <location>
        <position position="55"/>
    </location>
    <ligand>
        <name>Zn(2+)</name>
        <dbReference type="ChEBI" id="CHEBI:29105"/>
    </ligand>
</feature>
<dbReference type="SMART" id="SM00868">
    <property type="entry name" value="zf-AD"/>
    <property type="match status" value="2"/>
</dbReference>
<keyword evidence="11" id="KW-1185">Reference proteome</keyword>
<dbReference type="Gene3D" id="3.30.160.60">
    <property type="entry name" value="Classic Zinc Finger"/>
    <property type="match status" value="2"/>
</dbReference>
<sequence length="380" mass="43619">MNSDTDHLLCRLCLNNDNLIPLFTGTREDADFSDLLYLSTGVTIQPNDGLPQMICEKCKLDVYSAIYLRNRSEDSEAKLLEAGYQKTSEQTITVEANYENGDDVSETGENDDDNTDNNDTEDVNSDKDDVLTNNNKNQDLKSGNLKNGNISVTYTKNYDEIAIDNRIDDINIDDYEIVNGFPELKSNKIDKLNEHVDLTKLPIGIELRKVSSKEKRLQYLSLVDGQFDPKGPIKCKVCKTISRNWHCFLSHAKKHIGFDFICEFCGKRFIGSHQLKRHCRSHHGMKRDIACKHCDYLALDNSQMRLHVRRMHTLERPFVCDDCGASYHSRRCLVQHIDCHRPVTISQCGDCPKSFKTPLQLTRHRWRCHKRNSAVTTDLQ</sequence>
<dbReference type="InterPro" id="IPR013087">
    <property type="entry name" value="Znf_C2H2_type"/>
</dbReference>
<gene>
    <name evidence="10" type="ORF">SPLIT_LOCUS7304</name>
</gene>
<evidence type="ECO:0000256" key="7">
    <source>
        <dbReference type="SAM" id="MobiDB-lite"/>
    </source>
</evidence>
<dbReference type="SUPFAM" id="SSF57667">
    <property type="entry name" value="beta-beta-alpha zinc fingers"/>
    <property type="match status" value="2"/>
</dbReference>
<evidence type="ECO:0000256" key="1">
    <source>
        <dbReference type="ARBA" id="ARBA00022723"/>
    </source>
</evidence>
<feature type="domain" description="C2H2-type" evidence="8">
    <location>
        <begin position="318"/>
        <end position="340"/>
    </location>
</feature>
<evidence type="ECO:0000259" key="9">
    <source>
        <dbReference type="PROSITE" id="PS51915"/>
    </source>
</evidence>
<evidence type="ECO:0000256" key="6">
    <source>
        <dbReference type="PROSITE-ProRule" id="PRU01263"/>
    </source>
</evidence>
<dbReference type="PANTHER" id="PTHR24379">
    <property type="entry name" value="KRAB AND ZINC FINGER DOMAIN-CONTAINING"/>
    <property type="match status" value="1"/>
</dbReference>
<dbReference type="GO" id="GO:0005634">
    <property type="term" value="C:nucleus"/>
    <property type="evidence" value="ECO:0007669"/>
    <property type="project" value="InterPro"/>
</dbReference>
<dbReference type="PROSITE" id="PS50157">
    <property type="entry name" value="ZINC_FINGER_C2H2_2"/>
    <property type="match status" value="4"/>
</dbReference>
<evidence type="ECO:0000256" key="5">
    <source>
        <dbReference type="PROSITE-ProRule" id="PRU00042"/>
    </source>
</evidence>
<reference evidence="10" key="1">
    <citation type="submission" date="2022-02" db="EMBL/GenBank/DDBJ databases">
        <authorList>
            <person name="King R."/>
        </authorList>
    </citation>
    <scope>NUCLEOTIDE SEQUENCE</scope>
</reference>
<feature type="compositionally biased region" description="Acidic residues" evidence="7">
    <location>
        <begin position="100"/>
        <end position="123"/>
    </location>
</feature>
<keyword evidence="4 6" id="KW-0862">Zinc</keyword>
<keyword evidence="1 6" id="KW-0479">Metal-binding</keyword>
<dbReference type="EMBL" id="LR824556">
    <property type="protein sequence ID" value="CAH1641948.1"/>
    <property type="molecule type" value="Genomic_DNA"/>
</dbReference>
<name>A0A9P0I6G2_SPOLI</name>
<feature type="domain" description="C2H2-type" evidence="8">
    <location>
        <begin position="346"/>
        <end position="374"/>
    </location>
</feature>